<dbReference type="PANTHER" id="PTHR24274">
    <property type="entry name" value="CILIA- AND FLAGELLA-ASSOCIATED PROTEIN 161"/>
    <property type="match status" value="1"/>
</dbReference>
<dbReference type="PANTHER" id="PTHR24274:SF1">
    <property type="entry name" value="CILIA- AND FLAGELLA-ASSOCIATED PROTEIN 161"/>
    <property type="match status" value="1"/>
</dbReference>
<evidence type="ECO:0000313" key="2">
    <source>
        <dbReference type="Proteomes" id="UP000325440"/>
    </source>
</evidence>
<proteinExistence type="predicted"/>
<keyword evidence="2" id="KW-1185">Reference proteome</keyword>
<name>A0A5E4M2R2_9HEMI</name>
<organism evidence="1 2">
    <name type="scientific">Cinara cedri</name>
    <dbReference type="NCBI Taxonomy" id="506608"/>
    <lineage>
        <taxon>Eukaryota</taxon>
        <taxon>Metazoa</taxon>
        <taxon>Ecdysozoa</taxon>
        <taxon>Arthropoda</taxon>
        <taxon>Hexapoda</taxon>
        <taxon>Insecta</taxon>
        <taxon>Pterygota</taxon>
        <taxon>Neoptera</taxon>
        <taxon>Paraneoptera</taxon>
        <taxon>Hemiptera</taxon>
        <taxon>Sternorrhyncha</taxon>
        <taxon>Aphidomorpha</taxon>
        <taxon>Aphidoidea</taxon>
        <taxon>Aphididae</taxon>
        <taxon>Lachninae</taxon>
        <taxon>Cinara</taxon>
    </lineage>
</organism>
<dbReference type="Pfam" id="PF24569">
    <property type="entry name" value="CFAP161"/>
    <property type="match status" value="1"/>
</dbReference>
<gene>
    <name evidence="1" type="ORF">CINCED_3A005919</name>
</gene>
<dbReference type="Proteomes" id="UP000325440">
    <property type="component" value="Unassembled WGS sequence"/>
</dbReference>
<dbReference type="GO" id="GO:0060271">
    <property type="term" value="P:cilium assembly"/>
    <property type="evidence" value="ECO:0007669"/>
    <property type="project" value="TreeGrafter"/>
</dbReference>
<reference evidence="1 2" key="1">
    <citation type="submission" date="2019-08" db="EMBL/GenBank/DDBJ databases">
        <authorList>
            <person name="Alioto T."/>
            <person name="Alioto T."/>
            <person name="Gomez Garrido J."/>
        </authorList>
    </citation>
    <scope>NUCLEOTIDE SEQUENCE [LARGE SCALE GENOMIC DNA]</scope>
</reference>
<protein>
    <submittedName>
        <fullName evidence="1">Uncharacterized protein</fullName>
    </submittedName>
</protein>
<dbReference type="AlphaFoldDB" id="A0A5E4M2R2"/>
<dbReference type="GO" id="GO:0031514">
    <property type="term" value="C:motile cilium"/>
    <property type="evidence" value="ECO:0007669"/>
    <property type="project" value="TreeGrafter"/>
</dbReference>
<sequence>MERHVQRYSVNVRQGNWVEDAWSQSVVLDTAEEFLRYGQDAQIVCPDFRFPIVSGGGGVVLSCSAGNSDTPDGLGPDCTLTASEFTEPCVRNCFKISGLLNGCEDGQPVKFGDTFNIIPCVSSKPLFAAVVIPRLHEEDRALCGHAAVKLSGSPDSRCRWTVEYWNGKWRMEAEGLPVPIGTRVVVKHADTDLNLAVEKETRFSHFFGNEFEVSAYSYKDSAGCEAVQNVWQFVTSSGGRTGGDDGKTT</sequence>
<accession>A0A5E4M2R2</accession>
<dbReference type="InterPro" id="IPR055325">
    <property type="entry name" value="CF161"/>
</dbReference>
<dbReference type="EMBL" id="CABPRJ010000027">
    <property type="protein sequence ID" value="VVC26174.1"/>
    <property type="molecule type" value="Genomic_DNA"/>
</dbReference>
<dbReference type="OrthoDB" id="2126411at2759"/>
<evidence type="ECO:0000313" key="1">
    <source>
        <dbReference type="EMBL" id="VVC26174.1"/>
    </source>
</evidence>